<dbReference type="RefSeq" id="WP_027675622.1">
    <property type="nucleotide sequence ID" value="NZ_CP039691.1"/>
</dbReference>
<dbReference type="EMBL" id="CP072167">
    <property type="protein sequence ID" value="QYA06102.1"/>
    <property type="molecule type" value="Genomic_DNA"/>
</dbReference>
<dbReference type="InterPro" id="IPR013196">
    <property type="entry name" value="HTH_11"/>
</dbReference>
<evidence type="ECO:0000313" key="4">
    <source>
        <dbReference type="EMBL" id="QYA06102.1"/>
    </source>
</evidence>
<dbReference type="PANTHER" id="PTHR34580">
    <property type="match status" value="1"/>
</dbReference>
<dbReference type="InterPro" id="IPR036388">
    <property type="entry name" value="WH-like_DNA-bd_sf"/>
</dbReference>
<dbReference type="Proteomes" id="UP000298545">
    <property type="component" value="Chromosome circular"/>
</dbReference>
<feature type="domain" description="WYL" evidence="2">
    <location>
        <begin position="138"/>
        <end position="203"/>
    </location>
</feature>
<dbReference type="InterPro" id="IPR026881">
    <property type="entry name" value="WYL_dom"/>
</dbReference>
<dbReference type="STRING" id="1367849.GCA_000518585_02888"/>
<keyword evidence="6" id="KW-1185">Reference proteome</keyword>
<dbReference type="PROSITE" id="PS52050">
    <property type="entry name" value="WYL"/>
    <property type="match status" value="1"/>
</dbReference>
<accession>A0A4D7DRZ6</accession>
<protein>
    <submittedName>
        <fullName evidence="3">YafY family transcriptional regulator</fullName>
    </submittedName>
</protein>
<dbReference type="SUPFAM" id="SSF46785">
    <property type="entry name" value="Winged helix' DNA-binding domain"/>
    <property type="match status" value="1"/>
</dbReference>
<feature type="domain" description="Helix-turn-helix type 11" evidence="1">
    <location>
        <begin position="6"/>
        <end position="59"/>
    </location>
</feature>
<reference evidence="3 5" key="1">
    <citation type="submission" date="2019-04" db="EMBL/GenBank/DDBJ databases">
        <title>Complete genome sequence of Agrobacterium larrymoorei CFBP5473.</title>
        <authorList>
            <person name="Haryono M."/>
            <person name="Chou L."/>
            <person name="Lin Y.-C."/>
            <person name="Lai E.-M."/>
            <person name="Kuo C.-H."/>
        </authorList>
    </citation>
    <scope>NUCLEOTIDE SEQUENCE [LARGE SCALE GENOMIC DNA]</scope>
    <source>
        <strain evidence="3 5">CFBP5473</strain>
    </source>
</reference>
<proteinExistence type="predicted"/>
<sequence>MSRSQRLLDLLQLLRNHRSPVSGVYLAEKTGVSLRTLYRDIATLQAQGANIEGEAGVGYVLRPGYLLPPLMFSEAEIEALVLGSRWVAGRADGPMAASARAALSKIAAVLPEELAEELENSTLLIGPGKVVELPHIDLATIRAAIRSQSRTEIDYCDENGRSSSRTIWPFALAFFDQVRVVLAWCELRQDYRSFRADRINTFTPLGARYPKRRQVLLKGWREMMTARSKDTDTN</sequence>
<name>A0A4D7DRZ6_9HYPH</name>
<dbReference type="EMBL" id="CP039691">
    <property type="protein sequence ID" value="QCI98437.1"/>
    <property type="molecule type" value="Genomic_DNA"/>
</dbReference>
<gene>
    <name evidence="3" type="ORF">CFBP5473_11315</name>
    <name evidence="4" type="ORF">J5285_08410</name>
</gene>
<dbReference type="AlphaFoldDB" id="A0A4D7DRZ6"/>
<evidence type="ECO:0000259" key="1">
    <source>
        <dbReference type="Pfam" id="PF08279"/>
    </source>
</evidence>
<dbReference type="Gene3D" id="1.10.10.10">
    <property type="entry name" value="Winged helix-like DNA-binding domain superfamily/Winged helix DNA-binding domain"/>
    <property type="match status" value="1"/>
</dbReference>
<dbReference type="Pfam" id="PF13280">
    <property type="entry name" value="WYL"/>
    <property type="match status" value="1"/>
</dbReference>
<dbReference type="Pfam" id="PF08279">
    <property type="entry name" value="HTH_11"/>
    <property type="match status" value="1"/>
</dbReference>
<dbReference type="KEGG" id="alf:CFBP5473_11315"/>
<organism evidence="3 5">
    <name type="scientific">Agrobacterium larrymoorei</name>
    <dbReference type="NCBI Taxonomy" id="160699"/>
    <lineage>
        <taxon>Bacteria</taxon>
        <taxon>Pseudomonadati</taxon>
        <taxon>Pseudomonadota</taxon>
        <taxon>Alphaproteobacteria</taxon>
        <taxon>Hyphomicrobiales</taxon>
        <taxon>Rhizobiaceae</taxon>
        <taxon>Rhizobium/Agrobacterium group</taxon>
        <taxon>Agrobacterium</taxon>
    </lineage>
</organism>
<dbReference type="PANTHER" id="PTHR34580:SF3">
    <property type="entry name" value="PROTEIN PAFB"/>
    <property type="match status" value="1"/>
</dbReference>
<dbReference type="OrthoDB" id="9807255at2"/>
<dbReference type="InterPro" id="IPR036390">
    <property type="entry name" value="WH_DNA-bd_sf"/>
</dbReference>
<evidence type="ECO:0000313" key="3">
    <source>
        <dbReference type="EMBL" id="QCI98437.1"/>
    </source>
</evidence>
<evidence type="ECO:0000259" key="2">
    <source>
        <dbReference type="Pfam" id="PF13280"/>
    </source>
</evidence>
<dbReference type="Proteomes" id="UP000826513">
    <property type="component" value="Chromosome 1"/>
</dbReference>
<dbReference type="InterPro" id="IPR051534">
    <property type="entry name" value="CBASS_pafABC_assoc_protein"/>
</dbReference>
<reference evidence="4 6" key="2">
    <citation type="submission" date="2021-03" db="EMBL/GenBank/DDBJ databases">
        <title>Rapid diversification of plasmids in a genus of pathogenic and nitrogen fixing bacteria.</title>
        <authorList>
            <person name="Weisberg A.J."/>
            <person name="Miller M."/>
            <person name="Ream W."/>
            <person name="Grunwald N.J."/>
            <person name="Chang J.H."/>
        </authorList>
    </citation>
    <scope>NUCLEOTIDE SEQUENCE [LARGE SCALE GENOMIC DNA]</scope>
    <source>
        <strain evidence="4 6">AF3.44</strain>
    </source>
</reference>
<evidence type="ECO:0000313" key="6">
    <source>
        <dbReference type="Proteomes" id="UP000826513"/>
    </source>
</evidence>
<evidence type="ECO:0000313" key="5">
    <source>
        <dbReference type="Proteomes" id="UP000298545"/>
    </source>
</evidence>